<name>A0A811T8A6_9EURY</name>
<evidence type="ECO:0000313" key="1">
    <source>
        <dbReference type="EMBL" id="CAD6491709.1"/>
    </source>
</evidence>
<comment type="caution">
    <text evidence="1">The sequence shown here is derived from an EMBL/GenBank/DDBJ whole genome shotgun (WGS) entry which is preliminary data.</text>
</comment>
<dbReference type="AlphaFoldDB" id="A0A811T8A6"/>
<organism evidence="1 2">
    <name type="scientific">Candidatus Argoarchaeum ethanivorans</name>
    <dbReference type="NCBI Taxonomy" id="2608793"/>
    <lineage>
        <taxon>Archaea</taxon>
        <taxon>Methanobacteriati</taxon>
        <taxon>Methanobacteriota</taxon>
        <taxon>Stenosarchaea group</taxon>
        <taxon>Methanomicrobia</taxon>
        <taxon>Methanosarcinales</taxon>
        <taxon>Methanosarcinales incertae sedis</taxon>
        <taxon>GOM Arc I cluster</taxon>
        <taxon>Candidatus Argoarchaeum</taxon>
    </lineage>
</organism>
<protein>
    <submittedName>
        <fullName evidence="1">Uncharacterized protein</fullName>
    </submittedName>
</protein>
<sequence>MHLKEVTQDFPEESTIEVDAEDGKLIFNKV</sequence>
<dbReference type="EMBL" id="CAJHIR010000006">
    <property type="protein sequence ID" value="CAD6491709.1"/>
    <property type="molecule type" value="Genomic_DNA"/>
</dbReference>
<dbReference type="Proteomes" id="UP000612009">
    <property type="component" value="Unassembled WGS sequence"/>
</dbReference>
<accession>A0A811T8A6</accession>
<proteinExistence type="predicted"/>
<reference evidence="1" key="1">
    <citation type="submission" date="2020-10" db="EMBL/GenBank/DDBJ databases">
        <authorList>
            <person name="Hahn C.J."/>
            <person name="Laso-Perez R."/>
            <person name="Vulcano F."/>
            <person name="Vaziourakis K.-M."/>
            <person name="Stokke R."/>
            <person name="Steen I.H."/>
            <person name="Teske A."/>
            <person name="Boetius A."/>
            <person name="Liebeke M."/>
            <person name="Amann R."/>
            <person name="Knittel K."/>
        </authorList>
    </citation>
    <scope>NUCLEOTIDE SEQUENCE</scope>
    <source>
        <strain evidence="1">Gfbio:e3339647-f889-4370-9287-4fb5cb688e4c:AG392J18_GoMArc1</strain>
    </source>
</reference>
<gene>
    <name evidence="1" type="ORF">LAKADJCE_00167</name>
</gene>
<evidence type="ECO:0000313" key="2">
    <source>
        <dbReference type="Proteomes" id="UP000612009"/>
    </source>
</evidence>